<accession>A0A7H4MZ65</accession>
<dbReference type="EMBL" id="UGMS01000001">
    <property type="protein sequence ID" value="STV71529.1"/>
    <property type="molecule type" value="Genomic_DNA"/>
</dbReference>
<dbReference type="PANTHER" id="PTHR30451">
    <property type="entry name" value="OUTER MEMBRANE USHER PROTEIN"/>
    <property type="match status" value="1"/>
</dbReference>
<dbReference type="InterPro" id="IPR000015">
    <property type="entry name" value="Fimb_usher"/>
</dbReference>
<dbReference type="GO" id="GO:0009279">
    <property type="term" value="C:cell outer membrane"/>
    <property type="evidence" value="ECO:0007669"/>
    <property type="project" value="TreeGrafter"/>
</dbReference>
<dbReference type="AlphaFoldDB" id="A0A7H4MZ65"/>
<protein>
    <submittedName>
        <fullName evidence="1">Fimbrial protein SteB</fullName>
    </submittedName>
</protein>
<sequence length="283" mass="32049">MRIISSSDLFDSWRYTGLSLASDESQLPPKLRGYAPEVSGIARTNAKVTVSQQGRVIYETTVAAGPFRIQELNSALTGRLDVRVEEQDGSVQTFSVETAQVPYLTRPGQLRYKMTTGRPRDYNHSTQGPYFATGELSWGLTNAWSLYGGGIFSQDYNSLAVGAGRDMNAFGTLSADVTHASARFPDDKNRQGRSWRLSYSKRFDEINSEVTFAGYRFSERNYLTMGEYLDMRYRKATSGIAKSFIPSRRPKISQTWRLSTHINWSHQTYWNRPGDRSLQRVAE</sequence>
<dbReference type="GO" id="GO:0015473">
    <property type="term" value="F:fimbrial usher porin activity"/>
    <property type="evidence" value="ECO:0007669"/>
    <property type="project" value="InterPro"/>
</dbReference>
<gene>
    <name evidence="1" type="primary">papC_2</name>
    <name evidence="1" type="ORF">NCTC11685_00278</name>
</gene>
<comment type="caution">
    <text evidence="1">The sequence shown here is derived from an EMBL/GenBank/DDBJ whole genome shotgun (WGS) entry which is preliminary data.</text>
</comment>
<evidence type="ECO:0000313" key="2">
    <source>
        <dbReference type="Proteomes" id="UP000254863"/>
    </source>
</evidence>
<dbReference type="PANTHER" id="PTHR30451:SF10">
    <property type="entry name" value="OUTER MEMBRANE USHER PROTEIN YFCU-RELATED"/>
    <property type="match status" value="1"/>
</dbReference>
<dbReference type="Gene3D" id="2.60.40.3110">
    <property type="match status" value="1"/>
</dbReference>
<dbReference type="GO" id="GO:0009297">
    <property type="term" value="P:pilus assembly"/>
    <property type="evidence" value="ECO:0007669"/>
    <property type="project" value="InterPro"/>
</dbReference>
<organism evidence="1 2">
    <name type="scientific">Klebsiella michiganensis</name>
    <dbReference type="NCBI Taxonomy" id="1134687"/>
    <lineage>
        <taxon>Bacteria</taxon>
        <taxon>Pseudomonadati</taxon>
        <taxon>Pseudomonadota</taxon>
        <taxon>Gammaproteobacteria</taxon>
        <taxon>Enterobacterales</taxon>
        <taxon>Enterobacteriaceae</taxon>
        <taxon>Klebsiella/Raoultella group</taxon>
        <taxon>Klebsiella</taxon>
    </lineage>
</organism>
<evidence type="ECO:0000313" key="1">
    <source>
        <dbReference type="EMBL" id="STV71529.1"/>
    </source>
</evidence>
<name>A0A7H4MZ65_9ENTR</name>
<proteinExistence type="predicted"/>
<reference evidence="1 2" key="1">
    <citation type="submission" date="2018-06" db="EMBL/GenBank/DDBJ databases">
        <authorList>
            <consortium name="Pathogen Informatics"/>
            <person name="Doyle S."/>
        </authorList>
    </citation>
    <scope>NUCLEOTIDE SEQUENCE [LARGE SCALE GENOMIC DNA]</scope>
    <source>
        <strain evidence="1 2">NCTC11685</strain>
    </source>
</reference>
<dbReference type="Proteomes" id="UP000254863">
    <property type="component" value="Unassembled WGS sequence"/>
</dbReference>
<dbReference type="Pfam" id="PF00577">
    <property type="entry name" value="Usher"/>
    <property type="match status" value="1"/>
</dbReference>